<dbReference type="PROSITE" id="PS00603">
    <property type="entry name" value="TK_CELLULAR_TYPE"/>
    <property type="match status" value="1"/>
</dbReference>
<evidence type="ECO:0000256" key="5">
    <source>
        <dbReference type="ARBA" id="ARBA00022741"/>
    </source>
</evidence>
<dbReference type="GO" id="GO:0005737">
    <property type="term" value="C:cytoplasm"/>
    <property type="evidence" value="ECO:0007669"/>
    <property type="project" value="UniProtKB-SubCell"/>
</dbReference>
<feature type="binding site" evidence="8">
    <location>
        <begin position="87"/>
        <end position="90"/>
    </location>
    <ligand>
        <name>ATP</name>
        <dbReference type="ChEBI" id="CHEBI:30616"/>
    </ligand>
</feature>
<feature type="binding site" evidence="8">
    <location>
        <position position="178"/>
    </location>
    <ligand>
        <name>Zn(2+)</name>
        <dbReference type="ChEBI" id="CHEBI:29105"/>
    </ligand>
</feature>
<dbReference type="KEGG" id="cki:Calkr_2153"/>
<comment type="subcellular location">
    <subcellularLocation>
        <location evidence="8">Cytoplasm</location>
    </subcellularLocation>
</comment>
<evidence type="ECO:0000256" key="3">
    <source>
        <dbReference type="ARBA" id="ARBA00022634"/>
    </source>
</evidence>
<dbReference type="InterPro" id="IPR027417">
    <property type="entry name" value="P-loop_NTPase"/>
</dbReference>
<dbReference type="PANTHER" id="PTHR11441:SF0">
    <property type="entry name" value="THYMIDINE KINASE, CYTOSOLIC"/>
    <property type="match status" value="1"/>
</dbReference>
<keyword evidence="8" id="KW-0479">Metal-binding</keyword>
<feature type="binding site" evidence="8">
    <location>
        <position position="146"/>
    </location>
    <ligand>
        <name>Zn(2+)</name>
        <dbReference type="ChEBI" id="CHEBI:29105"/>
    </ligand>
</feature>
<dbReference type="eggNOG" id="COG1435">
    <property type="taxonomic scope" value="Bacteria"/>
</dbReference>
<sequence>MINNYVGKLIVYTGSMFSGKTTQLLETLRRFQIAGYSTMLFKPSIDTRYSISEVVNHPKNYRFSAVSIEYIEDIERYAENVQVIGIDEFQFIKSIFGPLKTINKLLLRDKTIIIAGLDIDFQGRPFESMKEVLPVADYVYKLHAICVNCGQDAWISHRITDEGERIVIGAEEKYQPLCRRCFYRVTQGK</sequence>
<dbReference type="EC" id="2.7.1.21" evidence="2 8"/>
<keyword evidence="5 8" id="KW-0547">Nucleotide-binding</keyword>
<evidence type="ECO:0000313" key="14">
    <source>
        <dbReference type="Proteomes" id="UP000009256"/>
    </source>
</evidence>
<dbReference type="GO" id="GO:0004797">
    <property type="term" value="F:thymidine kinase activity"/>
    <property type="evidence" value="ECO:0007669"/>
    <property type="project" value="UniProtKB-UniRule"/>
</dbReference>
<keyword evidence="8" id="KW-0862">Zinc</keyword>
<evidence type="ECO:0000256" key="4">
    <source>
        <dbReference type="ARBA" id="ARBA00022679"/>
    </source>
</evidence>
<dbReference type="GO" id="GO:0046104">
    <property type="term" value="P:thymidine metabolic process"/>
    <property type="evidence" value="ECO:0007669"/>
    <property type="project" value="TreeGrafter"/>
</dbReference>
<evidence type="ECO:0000256" key="1">
    <source>
        <dbReference type="ARBA" id="ARBA00007587"/>
    </source>
</evidence>
<dbReference type="RefSeq" id="WP_013433339.1">
    <property type="nucleotide sequence ID" value="NC_014721.1"/>
</dbReference>
<dbReference type="GO" id="GO:0008270">
    <property type="term" value="F:zinc ion binding"/>
    <property type="evidence" value="ECO:0007669"/>
    <property type="project" value="UniProtKB-UniRule"/>
</dbReference>
<feature type="binding site" evidence="8">
    <location>
        <begin position="14"/>
        <end position="21"/>
    </location>
    <ligand>
        <name>ATP</name>
        <dbReference type="ChEBI" id="CHEBI:30616"/>
    </ligand>
</feature>
<dbReference type="PIRSF" id="PIRSF035805">
    <property type="entry name" value="TK_cell"/>
    <property type="match status" value="1"/>
</dbReference>
<comment type="subunit">
    <text evidence="8">Homotetramer.</text>
</comment>
<feature type="active site" description="Proton acceptor" evidence="8 9">
    <location>
        <position position="88"/>
    </location>
</feature>
<organism evidence="13 14">
    <name type="scientific">Caldicellulosiruptor acetigenus (strain ATCC 700853 / DSM 12137 / I77R1B)</name>
    <name type="common">Caldicellulosiruptor kristjanssonii</name>
    <dbReference type="NCBI Taxonomy" id="632335"/>
    <lineage>
        <taxon>Bacteria</taxon>
        <taxon>Bacillati</taxon>
        <taxon>Bacillota</taxon>
        <taxon>Bacillota incertae sedis</taxon>
        <taxon>Caldicellulosiruptorales</taxon>
        <taxon>Caldicellulosiruptoraceae</taxon>
        <taxon>Caldicellulosiruptor</taxon>
    </lineage>
</organism>
<dbReference type="Proteomes" id="UP000009256">
    <property type="component" value="Chromosome"/>
</dbReference>
<evidence type="ECO:0000313" key="13">
    <source>
        <dbReference type="EMBL" id="ADQ41618.1"/>
    </source>
</evidence>
<dbReference type="Gene3D" id="3.30.60.20">
    <property type="match status" value="1"/>
</dbReference>
<keyword evidence="4 8" id="KW-0808">Transferase</keyword>
<dbReference type="SUPFAM" id="SSF57716">
    <property type="entry name" value="Glucocorticoid receptor-like (DNA-binding domain)"/>
    <property type="match status" value="1"/>
</dbReference>
<feature type="binding site" evidence="10">
    <location>
        <position position="174"/>
    </location>
    <ligand>
        <name>substrate</name>
    </ligand>
</feature>
<comment type="catalytic activity">
    <reaction evidence="8 11">
        <text>thymidine + ATP = dTMP + ADP + H(+)</text>
        <dbReference type="Rhea" id="RHEA:19129"/>
        <dbReference type="ChEBI" id="CHEBI:15378"/>
        <dbReference type="ChEBI" id="CHEBI:17748"/>
        <dbReference type="ChEBI" id="CHEBI:30616"/>
        <dbReference type="ChEBI" id="CHEBI:63528"/>
        <dbReference type="ChEBI" id="CHEBI:456216"/>
        <dbReference type="EC" id="2.7.1.21"/>
    </reaction>
</comment>
<keyword evidence="3 8" id="KW-0237">DNA synthesis</keyword>
<dbReference type="GO" id="GO:0071897">
    <property type="term" value="P:DNA biosynthetic process"/>
    <property type="evidence" value="ECO:0007669"/>
    <property type="project" value="UniProtKB-KW"/>
</dbReference>
<keyword evidence="8" id="KW-0963">Cytoplasm</keyword>
<protein>
    <recommendedName>
        <fullName evidence="2 8">Thymidine kinase</fullName>
        <ecNumber evidence="2 8">2.7.1.21</ecNumber>
    </recommendedName>
</protein>
<comment type="similarity">
    <text evidence="1 8 12">Belongs to the thymidine kinase family.</text>
</comment>
<reference key="1">
    <citation type="submission" date="2010-11" db="EMBL/GenBank/DDBJ databases">
        <title>Complete sequence of chromosome of Caldicellulosiruptor kristjanssonii 177R1B.</title>
        <authorList>
            <consortium name="US DOE Joint Genome Institute"/>
            <person name="Lucas S."/>
            <person name="Copeland A."/>
            <person name="Lapidus A."/>
            <person name="Cheng J.-F."/>
            <person name="Bruce D."/>
            <person name="Goodwin L."/>
            <person name="Pitluck S."/>
            <person name="Davenport K."/>
            <person name="Detter J.C."/>
            <person name="Han C."/>
            <person name="Tapia R."/>
            <person name="Land M."/>
            <person name="Hauser L."/>
            <person name="Jeffries C."/>
            <person name="Kyrpides N."/>
            <person name="Ivanova N."/>
            <person name="Mikhailova N."/>
            <person name="Blumer-Schuette S.E."/>
            <person name="Kelly R.M."/>
            <person name="Woyke T."/>
        </authorList>
    </citation>
    <scope>NUCLEOTIDE SEQUENCE</scope>
    <source>
        <strain>177R1B</strain>
    </source>
</reference>
<feature type="binding site" evidence="8">
    <location>
        <position position="181"/>
    </location>
    <ligand>
        <name>Zn(2+)</name>
        <dbReference type="ChEBI" id="CHEBI:29105"/>
    </ligand>
</feature>
<feature type="binding site" evidence="8">
    <location>
        <position position="149"/>
    </location>
    <ligand>
        <name>Zn(2+)</name>
        <dbReference type="ChEBI" id="CHEBI:29105"/>
    </ligand>
</feature>
<keyword evidence="14" id="KW-1185">Reference proteome</keyword>
<reference evidence="13 14" key="2">
    <citation type="journal article" date="2011" name="J. Bacteriol.">
        <title>Complete genome sequences for the anaerobic, extremely thermophilic plant biomass-degrading bacteria Caldicellulosiruptor hydrothermalis, Caldicellulosiruptor kristjanssonii, Caldicellulosiruptor kronotskyensis, Caldicellulosiruptor owensenis, and Caldicellulosiruptor lactoaceticus.</title>
        <authorList>
            <person name="Blumer-Schuette S.E."/>
            <person name="Ozdemir I."/>
            <person name="Mistry D."/>
            <person name="Lucas S."/>
            <person name="Lapidus A."/>
            <person name="Cheng J.F."/>
            <person name="Goodwin L.A."/>
            <person name="Pitluck S."/>
            <person name="Land M.L."/>
            <person name="Hauser L.J."/>
            <person name="Woyke T."/>
            <person name="Mikhailova N."/>
            <person name="Pati A."/>
            <person name="Kyrpides N.C."/>
            <person name="Ivanova N."/>
            <person name="Detter J.C."/>
            <person name="Walston-Davenport K."/>
            <person name="Han S."/>
            <person name="Adams M.W."/>
            <person name="Kelly R.M."/>
        </authorList>
    </citation>
    <scope>NUCLEOTIDE SEQUENCE [LARGE SCALE GENOMIC DNA]</scope>
    <source>
        <strain evidence="14">ATCC 700853 / DSM 12137 / I77R1B</strain>
    </source>
</reference>
<dbReference type="HOGENOM" id="CLU_064400_3_0_9"/>
<dbReference type="AlphaFoldDB" id="E4S5V8"/>
<accession>E4S5V8</accession>
<evidence type="ECO:0000256" key="11">
    <source>
        <dbReference type="RuleBase" id="RU000544"/>
    </source>
</evidence>
<dbReference type="PANTHER" id="PTHR11441">
    <property type="entry name" value="THYMIDINE KINASE"/>
    <property type="match status" value="1"/>
</dbReference>
<evidence type="ECO:0000256" key="2">
    <source>
        <dbReference type="ARBA" id="ARBA00012118"/>
    </source>
</evidence>
<evidence type="ECO:0000256" key="10">
    <source>
        <dbReference type="PIRSR" id="PIRSR035805-2"/>
    </source>
</evidence>
<dbReference type="SUPFAM" id="SSF52540">
    <property type="entry name" value="P-loop containing nucleoside triphosphate hydrolases"/>
    <property type="match status" value="1"/>
</dbReference>
<dbReference type="Pfam" id="PF00265">
    <property type="entry name" value="TK"/>
    <property type="match status" value="1"/>
</dbReference>
<dbReference type="InterPro" id="IPR001267">
    <property type="entry name" value="Thymidine_kinase"/>
</dbReference>
<evidence type="ECO:0000256" key="12">
    <source>
        <dbReference type="RuleBase" id="RU004165"/>
    </source>
</evidence>
<proteinExistence type="inferred from homology"/>
<dbReference type="GO" id="GO:0005524">
    <property type="term" value="F:ATP binding"/>
    <property type="evidence" value="ECO:0007669"/>
    <property type="project" value="UniProtKB-UniRule"/>
</dbReference>
<evidence type="ECO:0000256" key="9">
    <source>
        <dbReference type="PIRSR" id="PIRSR035805-1"/>
    </source>
</evidence>
<keyword evidence="6 8" id="KW-0418">Kinase</keyword>
<dbReference type="EMBL" id="CP002326">
    <property type="protein sequence ID" value="ADQ41618.1"/>
    <property type="molecule type" value="Genomic_DNA"/>
</dbReference>
<evidence type="ECO:0000256" key="7">
    <source>
        <dbReference type="ARBA" id="ARBA00022840"/>
    </source>
</evidence>
<name>E4S5V8_CALA7</name>
<keyword evidence="7 8" id="KW-0067">ATP-binding</keyword>
<evidence type="ECO:0000256" key="8">
    <source>
        <dbReference type="HAMAP-Rule" id="MF_00124"/>
    </source>
</evidence>
<dbReference type="STRING" id="632335.Calkr_2153"/>
<feature type="binding site" evidence="10">
    <location>
        <begin position="166"/>
        <end position="169"/>
    </location>
    <ligand>
        <name>substrate</name>
    </ligand>
</feature>
<dbReference type="Gene3D" id="3.40.50.300">
    <property type="entry name" value="P-loop containing nucleotide triphosphate hydrolases"/>
    <property type="match status" value="1"/>
</dbReference>
<dbReference type="InterPro" id="IPR020633">
    <property type="entry name" value="Thymidine_kinase_CS"/>
</dbReference>
<dbReference type="HAMAP" id="MF_00124">
    <property type="entry name" value="Thymidine_kinase"/>
    <property type="match status" value="1"/>
</dbReference>
<evidence type="ECO:0000256" key="6">
    <source>
        <dbReference type="ARBA" id="ARBA00022777"/>
    </source>
</evidence>
<gene>
    <name evidence="8" type="primary">tdk</name>
    <name evidence="13" type="ordered locus">Calkr_2153</name>
</gene>